<dbReference type="NCBIfam" id="NF001696">
    <property type="entry name" value="PRK00451.1"/>
    <property type="match status" value="1"/>
</dbReference>
<dbReference type="InterPro" id="IPR023010">
    <property type="entry name" value="GcvPA"/>
</dbReference>
<dbReference type="PIRSF" id="PIRSF006815">
    <property type="entry name" value="GcvPA"/>
    <property type="match status" value="1"/>
</dbReference>
<keyword evidence="2 4" id="KW-0560">Oxidoreductase</keyword>
<dbReference type="PANTHER" id="PTHR42806:SF1">
    <property type="entry name" value="GLYCINE DEHYDROGENASE (DECARBOXYLATING)"/>
    <property type="match status" value="1"/>
</dbReference>
<evidence type="ECO:0000256" key="1">
    <source>
        <dbReference type="ARBA" id="ARBA00003788"/>
    </source>
</evidence>
<accession>A0ABS4HHF8</accession>
<dbReference type="EC" id="1.4.4.2" evidence="4"/>
<gene>
    <name evidence="4" type="primary">gcvPA</name>
    <name evidence="6" type="ORF">J2Z82_003324</name>
</gene>
<dbReference type="Proteomes" id="UP001519328">
    <property type="component" value="Unassembled WGS sequence"/>
</dbReference>
<dbReference type="Gene3D" id="3.40.640.10">
    <property type="entry name" value="Type I PLP-dependent aspartate aminotransferase-like (Major domain)"/>
    <property type="match status" value="1"/>
</dbReference>
<dbReference type="InterPro" id="IPR015421">
    <property type="entry name" value="PyrdxlP-dep_Trfase_major"/>
</dbReference>
<organism evidence="6 7">
    <name type="scientific">Virgibacillus litoralis</name>
    <dbReference type="NCBI Taxonomy" id="578221"/>
    <lineage>
        <taxon>Bacteria</taxon>
        <taxon>Bacillati</taxon>
        <taxon>Bacillota</taxon>
        <taxon>Bacilli</taxon>
        <taxon>Bacillales</taxon>
        <taxon>Bacillaceae</taxon>
        <taxon>Virgibacillus</taxon>
    </lineage>
</organism>
<comment type="subunit">
    <text evidence="4">The glycine cleavage system is composed of four proteins: P, T, L and H. In this organism, the P 'protein' is a heterodimer of two subunits.</text>
</comment>
<evidence type="ECO:0000313" key="6">
    <source>
        <dbReference type="EMBL" id="MBP1950367.1"/>
    </source>
</evidence>
<evidence type="ECO:0000259" key="5">
    <source>
        <dbReference type="Pfam" id="PF02347"/>
    </source>
</evidence>
<dbReference type="RefSeq" id="WP_209481858.1">
    <property type="nucleotide sequence ID" value="NZ_JAGGKK010000021.1"/>
</dbReference>
<dbReference type="EMBL" id="JAGGKK010000021">
    <property type="protein sequence ID" value="MBP1950367.1"/>
    <property type="molecule type" value="Genomic_DNA"/>
</dbReference>
<evidence type="ECO:0000256" key="4">
    <source>
        <dbReference type="HAMAP-Rule" id="MF_00712"/>
    </source>
</evidence>
<dbReference type="InterPro" id="IPR015424">
    <property type="entry name" value="PyrdxlP-dep_Trfase"/>
</dbReference>
<comment type="similarity">
    <text evidence="4">Belongs to the GcvP family. N-terminal subunit subfamily.</text>
</comment>
<comment type="function">
    <text evidence="1 4">The glycine cleavage system catalyzes the degradation of glycine. The P protein binds the alpha-amino group of glycine through its pyridoxal phosphate cofactor; CO(2) is released and the remaining methylamine moiety is then transferred to the lipoamide cofactor of the H protein.</text>
</comment>
<name>A0ABS4HHF8_9BACI</name>
<dbReference type="InterPro" id="IPR015422">
    <property type="entry name" value="PyrdxlP-dep_Trfase_small"/>
</dbReference>
<protein>
    <recommendedName>
        <fullName evidence="4">Probable glycine dehydrogenase (decarboxylating) subunit 1</fullName>
        <ecNumber evidence="4">1.4.4.2</ecNumber>
    </recommendedName>
    <alternativeName>
        <fullName evidence="4">Glycine cleavage system P-protein subunit 1</fullName>
    </alternativeName>
    <alternativeName>
        <fullName evidence="4">Glycine decarboxylase subunit 1</fullName>
    </alternativeName>
    <alternativeName>
        <fullName evidence="4">Glycine dehydrogenase (aminomethyl-transferring) subunit 1</fullName>
    </alternativeName>
</protein>
<feature type="domain" description="Glycine cleavage system P-protein N-terminal" evidence="5">
    <location>
        <begin position="4"/>
        <end position="443"/>
    </location>
</feature>
<dbReference type="InterPro" id="IPR049315">
    <property type="entry name" value="GDC-P_N"/>
</dbReference>
<dbReference type="Pfam" id="PF02347">
    <property type="entry name" value="GDC-P"/>
    <property type="match status" value="1"/>
</dbReference>
<proteinExistence type="inferred from homology"/>
<keyword evidence="7" id="KW-1185">Reference proteome</keyword>
<evidence type="ECO:0000256" key="3">
    <source>
        <dbReference type="ARBA" id="ARBA00049026"/>
    </source>
</evidence>
<dbReference type="GO" id="GO:0004375">
    <property type="term" value="F:glycine dehydrogenase (decarboxylating) activity"/>
    <property type="evidence" value="ECO:0007669"/>
    <property type="project" value="UniProtKB-EC"/>
</dbReference>
<evidence type="ECO:0000313" key="7">
    <source>
        <dbReference type="Proteomes" id="UP001519328"/>
    </source>
</evidence>
<dbReference type="PANTHER" id="PTHR42806">
    <property type="entry name" value="GLYCINE CLEAVAGE SYSTEM P-PROTEIN"/>
    <property type="match status" value="1"/>
</dbReference>
<dbReference type="InterPro" id="IPR020581">
    <property type="entry name" value="GDC_P"/>
</dbReference>
<comment type="catalytic activity">
    <reaction evidence="3 4">
        <text>N(6)-[(R)-lipoyl]-L-lysyl-[glycine-cleavage complex H protein] + glycine + H(+) = N(6)-[(R)-S(8)-aminomethyldihydrolipoyl]-L-lysyl-[glycine-cleavage complex H protein] + CO2</text>
        <dbReference type="Rhea" id="RHEA:24304"/>
        <dbReference type="Rhea" id="RHEA-COMP:10494"/>
        <dbReference type="Rhea" id="RHEA-COMP:10495"/>
        <dbReference type="ChEBI" id="CHEBI:15378"/>
        <dbReference type="ChEBI" id="CHEBI:16526"/>
        <dbReference type="ChEBI" id="CHEBI:57305"/>
        <dbReference type="ChEBI" id="CHEBI:83099"/>
        <dbReference type="ChEBI" id="CHEBI:83143"/>
        <dbReference type="EC" id="1.4.4.2"/>
    </reaction>
</comment>
<dbReference type="SUPFAM" id="SSF53383">
    <property type="entry name" value="PLP-dependent transferases"/>
    <property type="match status" value="1"/>
</dbReference>
<dbReference type="CDD" id="cd00613">
    <property type="entry name" value="GDC-P"/>
    <property type="match status" value="1"/>
</dbReference>
<evidence type="ECO:0000256" key="2">
    <source>
        <dbReference type="ARBA" id="ARBA00023002"/>
    </source>
</evidence>
<dbReference type="HAMAP" id="MF_00712">
    <property type="entry name" value="GcvPA"/>
    <property type="match status" value="1"/>
</dbReference>
<sequence length="449" mass="49652">MEFRYLPMTETDKKDMLETIGVGSSEELFSDIPDQVRFKGELELKKPVNEAQLKKELAAMAKKNANLIEYSSFLGAGVYDHFIPSVVDHVISRSEFYTAYTPYQPEISQGELQAIFEFQTMICELTGMGVANSSMYDGGTALAEAVNLSAGQTKRKKILVSKAIHPESRAVIDSYAKGPNLEIVEIDHHDGRTDLKQLNDELDENTASVVMQYPNFFGQIEPLHEINEMISQQKKTMFIVSSNPLALGYLTPPGEFGADIVVGDTQVFGIPAQFGGPHCGYFATTNKLMRKVPGRLVGQTTDEDGQRGFVLTLQAREQHIRRDKATSNICSNQALNALASSVAMSSIGKNGIKKMAVLNMQKARYAKQRLEETGIKVISEGAFFNELVVKLPENVATVNEKLLNKGIIGGYDLEQAYPELKGHMLIAVTEIRTKEEIDTFVKELGDIHG</sequence>
<dbReference type="Gene3D" id="3.90.1150.10">
    <property type="entry name" value="Aspartate Aminotransferase, domain 1"/>
    <property type="match status" value="1"/>
</dbReference>
<reference evidence="6 7" key="1">
    <citation type="submission" date="2021-03" db="EMBL/GenBank/DDBJ databases">
        <title>Genomic Encyclopedia of Type Strains, Phase IV (KMG-IV): sequencing the most valuable type-strain genomes for metagenomic binning, comparative biology and taxonomic classification.</title>
        <authorList>
            <person name="Goeker M."/>
        </authorList>
    </citation>
    <scope>NUCLEOTIDE SEQUENCE [LARGE SCALE GENOMIC DNA]</scope>
    <source>
        <strain evidence="6 7">DSM 21085</strain>
    </source>
</reference>
<comment type="caution">
    <text evidence="6">The sequence shown here is derived from an EMBL/GenBank/DDBJ whole genome shotgun (WGS) entry which is preliminary data.</text>
</comment>